<dbReference type="Gene3D" id="4.10.860.20">
    <property type="entry name" value="Rabenosyn, Rab binding domain"/>
    <property type="match status" value="1"/>
</dbReference>
<dbReference type="Pfam" id="PF11464">
    <property type="entry name" value="Rbsn"/>
    <property type="match status" value="1"/>
</dbReference>
<reference evidence="3 4" key="1">
    <citation type="submission" date="2019-12" db="EMBL/GenBank/DDBJ databases">
        <authorList>
            <person name="Floudas D."/>
            <person name="Bentzer J."/>
            <person name="Ahren D."/>
            <person name="Johansson T."/>
            <person name="Persson P."/>
            <person name="Tunlid A."/>
        </authorList>
    </citation>
    <scope>NUCLEOTIDE SEQUENCE [LARGE SCALE GENOMIC DNA]</scope>
    <source>
        <strain evidence="3 4">CBS 102.39</strain>
    </source>
</reference>
<gene>
    <name evidence="3" type="ORF">D9613_002945</name>
</gene>
<feature type="region of interest" description="Disordered" evidence="1">
    <location>
        <begin position="15"/>
        <end position="290"/>
    </location>
</feature>
<feature type="compositionally biased region" description="Low complexity" evidence="1">
    <location>
        <begin position="218"/>
        <end position="234"/>
    </location>
</feature>
<name>A0A8H4QQM8_9AGAR</name>
<sequence>MSSPPLTPAYVPYQAYKSKRHSRNISSSNTLLTPNQSPPPLSRPPTSPDAHRPPPRLSLNGDNVVEPTLPASPTLNKAQAVEHISVPALSLTPAMDPGPQSAVEPPPPIAPETVPVRPKPQALDLDRPSSSSQATLTKKPTSFRRLQPKSPRASQANVHSRTNSSSSSIAAVPDRKPTPIVEPANSPTPSTPVHVPTKLSNEISLLLSPHAIAPPQASPSIEQRISQSSQQSSAPPNPSTDIISVQHSLSTATSVNDTESSLSLRSPQVSATSSAPSRKPAPYRPGFQPKGVYRPLTDEFLALRRSIHDGEGETGIKRVERTKLERRLEKLISLHFPDQHELLRSKETTESSIRPSLSVSGRNKHRNSLFGSFRNLSIQDAGDIWREVVSNGLGDQSKAEVRATEQRITPWQEDSTAIKCPLCSAAFHPLTNLKNPQRPVPCSILFVVDAKTRQIEEVGEGVDYGVKKRGTDDGTGRQGKQEQEDKFLKGVRICRQCRPVLLRQQYYQQAHSVPSYVHLYEDFINLESEIEESLPKFQELLMSLSHHDQPTKEASAARKRLLESFAQYDRLSKKIRALPCTNGPGSSQDRVQAAILTRANLFLQKNMFPLQSLPTPQTRSKDPNVSKNPGKVDAAETMSDLDSALARTLQPLLEQEALLESFVEEAQMQRKFEDVKTLKVNLAEIRLEIERLLSEGSRP</sequence>
<dbReference type="InterPro" id="IPR036531">
    <property type="entry name" value="Rbsn_Rab-bd_sf"/>
</dbReference>
<feature type="region of interest" description="Disordered" evidence="1">
    <location>
        <begin position="612"/>
        <end position="632"/>
    </location>
</feature>
<feature type="compositionally biased region" description="Polar residues" evidence="1">
    <location>
        <begin position="24"/>
        <end position="33"/>
    </location>
</feature>
<proteinExistence type="predicted"/>
<comment type="caution">
    <text evidence="3">The sequence shown here is derived from an EMBL/GenBank/DDBJ whole genome shotgun (WGS) entry which is preliminary data.</text>
</comment>
<accession>A0A8H4QQM8</accession>
<feature type="compositionally biased region" description="Polar residues" evidence="1">
    <location>
        <begin position="152"/>
        <end position="163"/>
    </location>
</feature>
<dbReference type="InterPro" id="IPR021565">
    <property type="entry name" value="Rbsn_Rab-bd"/>
</dbReference>
<feature type="compositionally biased region" description="Polar residues" evidence="1">
    <location>
        <begin position="240"/>
        <end position="276"/>
    </location>
</feature>
<evidence type="ECO:0000313" key="3">
    <source>
        <dbReference type="EMBL" id="KAF4615391.1"/>
    </source>
</evidence>
<dbReference type="AlphaFoldDB" id="A0A8H4QQM8"/>
<keyword evidence="4" id="KW-1185">Reference proteome</keyword>
<organism evidence="3 4">
    <name type="scientific">Agrocybe pediades</name>
    <dbReference type="NCBI Taxonomy" id="84607"/>
    <lineage>
        <taxon>Eukaryota</taxon>
        <taxon>Fungi</taxon>
        <taxon>Dikarya</taxon>
        <taxon>Basidiomycota</taxon>
        <taxon>Agaricomycotina</taxon>
        <taxon>Agaricomycetes</taxon>
        <taxon>Agaricomycetidae</taxon>
        <taxon>Agaricales</taxon>
        <taxon>Agaricineae</taxon>
        <taxon>Strophariaceae</taxon>
        <taxon>Agrocybe</taxon>
    </lineage>
</organism>
<dbReference type="SUPFAM" id="SSF140125">
    <property type="entry name" value="Rabenosyn-5 Rab-binding domain-like"/>
    <property type="match status" value="1"/>
</dbReference>
<evidence type="ECO:0000313" key="4">
    <source>
        <dbReference type="Proteomes" id="UP000521872"/>
    </source>
</evidence>
<protein>
    <recommendedName>
        <fullName evidence="2">Rabenosyn Rab binding domain-containing protein</fullName>
    </recommendedName>
</protein>
<feature type="compositionally biased region" description="Pro residues" evidence="1">
    <location>
        <begin position="36"/>
        <end position="47"/>
    </location>
</feature>
<evidence type="ECO:0000256" key="1">
    <source>
        <dbReference type="SAM" id="MobiDB-lite"/>
    </source>
</evidence>
<feature type="domain" description="Rabenosyn Rab binding" evidence="2">
    <location>
        <begin position="651"/>
        <end position="692"/>
    </location>
</feature>
<evidence type="ECO:0000259" key="2">
    <source>
        <dbReference type="Pfam" id="PF11464"/>
    </source>
</evidence>
<dbReference type="EMBL" id="JAACJL010000044">
    <property type="protein sequence ID" value="KAF4615391.1"/>
    <property type="molecule type" value="Genomic_DNA"/>
</dbReference>
<feature type="compositionally biased region" description="Low complexity" evidence="1">
    <location>
        <begin position="187"/>
        <end position="197"/>
    </location>
</feature>
<feature type="compositionally biased region" description="Polar residues" evidence="1">
    <location>
        <begin position="128"/>
        <end position="140"/>
    </location>
</feature>
<dbReference type="Proteomes" id="UP000521872">
    <property type="component" value="Unassembled WGS sequence"/>
</dbReference>